<reference evidence="1 2" key="1">
    <citation type="submission" date="2019-02" db="EMBL/GenBank/DDBJ databases">
        <title>Genomic Encyclopedia of Type Strains, Phase IV (KMG-IV): sequencing the most valuable type-strain genomes for metagenomic binning, comparative biology and taxonomic classification.</title>
        <authorList>
            <person name="Goeker M."/>
        </authorList>
    </citation>
    <scope>NUCLEOTIDE SEQUENCE [LARGE SCALE GENOMIC DNA]</scope>
    <source>
        <strain evidence="1 2">DSM 17196</strain>
    </source>
</reference>
<dbReference type="EMBL" id="SGXE01000006">
    <property type="protein sequence ID" value="RZS90670.1"/>
    <property type="molecule type" value="Genomic_DNA"/>
</dbReference>
<sequence length="111" mass="13189">MKTLTLKMQTNTPLCNLRLNRIEEEIQLIVKKLRNYHYEPCTQSMYKQYAELENFREKLSRSIGKARDLIHMDTVSKAEMTKTTNDIIQLYNNFIDSSSAYFDNAELHHQK</sequence>
<organism evidence="1 2">
    <name type="scientific">Aquimarina brevivitae</name>
    <dbReference type="NCBI Taxonomy" id="323412"/>
    <lineage>
        <taxon>Bacteria</taxon>
        <taxon>Pseudomonadati</taxon>
        <taxon>Bacteroidota</taxon>
        <taxon>Flavobacteriia</taxon>
        <taxon>Flavobacteriales</taxon>
        <taxon>Flavobacteriaceae</taxon>
        <taxon>Aquimarina</taxon>
    </lineage>
</organism>
<gene>
    <name evidence="1" type="ORF">EV197_3199</name>
</gene>
<dbReference type="AlphaFoldDB" id="A0A4Q7NUQ6"/>
<evidence type="ECO:0000313" key="2">
    <source>
        <dbReference type="Proteomes" id="UP000292262"/>
    </source>
</evidence>
<evidence type="ECO:0000313" key="1">
    <source>
        <dbReference type="EMBL" id="RZS90670.1"/>
    </source>
</evidence>
<name>A0A4Q7NUQ6_9FLAO</name>
<dbReference type="RefSeq" id="WP_130287709.1">
    <property type="nucleotide sequence ID" value="NZ_SGXE01000006.1"/>
</dbReference>
<comment type="caution">
    <text evidence="1">The sequence shown here is derived from an EMBL/GenBank/DDBJ whole genome shotgun (WGS) entry which is preliminary data.</text>
</comment>
<accession>A0A4Q7NUQ6</accession>
<dbReference type="Proteomes" id="UP000292262">
    <property type="component" value="Unassembled WGS sequence"/>
</dbReference>
<protein>
    <submittedName>
        <fullName evidence="1">Uncharacterized protein</fullName>
    </submittedName>
</protein>
<keyword evidence="2" id="KW-1185">Reference proteome</keyword>
<proteinExistence type="predicted"/>